<evidence type="ECO:0000256" key="2">
    <source>
        <dbReference type="ARBA" id="ARBA00008917"/>
    </source>
</evidence>
<name>Q98RZ0_GUITH</name>
<dbReference type="GO" id="GO:0006950">
    <property type="term" value="P:response to stress"/>
    <property type="evidence" value="ECO:0007669"/>
    <property type="project" value="UniProtKB-ARBA"/>
</dbReference>
<dbReference type="Pfam" id="PF04511">
    <property type="entry name" value="DER1"/>
    <property type="match status" value="1"/>
</dbReference>
<dbReference type="PIR" id="G90084">
    <property type="entry name" value="G90084"/>
</dbReference>
<comment type="function">
    <text evidence="7">May be involved in the degradation of misfolded endoplasmic reticulum (ER) luminal proteins.</text>
</comment>
<keyword evidence="8" id="KW-0542">Nucleomorph</keyword>
<geneLocation type="nucleomorph" evidence="8"/>
<proteinExistence type="inferred from homology"/>
<evidence type="ECO:0000256" key="5">
    <source>
        <dbReference type="ARBA" id="ARBA00022989"/>
    </source>
</evidence>
<evidence type="ECO:0000256" key="4">
    <source>
        <dbReference type="ARBA" id="ARBA00022824"/>
    </source>
</evidence>
<comment type="similarity">
    <text evidence="2 7">Belongs to the derlin family.</text>
</comment>
<feature type="transmembrane region" description="Helical" evidence="7">
    <location>
        <begin position="140"/>
        <end position="162"/>
    </location>
</feature>
<protein>
    <recommendedName>
        <fullName evidence="7">Derlin</fullName>
    </recommendedName>
</protein>
<feature type="transmembrane region" description="Helical" evidence="7">
    <location>
        <begin position="53"/>
        <end position="73"/>
    </location>
</feature>
<evidence type="ECO:0000313" key="8">
    <source>
        <dbReference type="EMBL" id="AAK39810.1"/>
    </source>
</evidence>
<feature type="transmembrane region" description="Helical" evidence="7">
    <location>
        <begin position="93"/>
        <end position="111"/>
    </location>
</feature>
<sequence length="201" mass="23540">MDIDSIKNYPPVTRTFVIISILFNIASFAKLFSGLDLLFNFELIIKHNQLWRIVTHLFYFGQIGLKAFFYLFFFSRYSKALESFSFQNKAYEYLYILILGNSFLIILKLFSREATFLGPGMTFMVVYLWGKKNAQQQINLINLIHIKGSSLPMILMLSSWILKQKTLKLDLMGVIAGHFYYFFNEIYPRLNGGQKLLSIIY</sequence>
<keyword evidence="5 7" id="KW-1133">Transmembrane helix</keyword>
<evidence type="ECO:0000256" key="3">
    <source>
        <dbReference type="ARBA" id="ARBA00022692"/>
    </source>
</evidence>
<reference evidence="8 9" key="1">
    <citation type="journal article" date="2001" name="Nature">
        <title>The highly reduced genome of an enslaved algal nucleus.</title>
        <authorList>
            <person name="Douglas S."/>
            <person name="Zauner S."/>
            <person name="Fraunholz M."/>
            <person name="Beaton M."/>
            <person name="Penny S."/>
            <person name="Deng L."/>
            <person name="Wu X."/>
            <person name="Reith M."/>
            <person name="Cavalier-Smith T."/>
            <person name="Maier U."/>
        </authorList>
    </citation>
    <scope>NUCLEOTIDE SEQUENCE [LARGE SCALE GENOMIC DNA]</scope>
</reference>
<dbReference type="RefSeq" id="XP_001713515.1">
    <property type="nucleotide sequence ID" value="XM_001713463.1"/>
</dbReference>
<comment type="subcellular location">
    <subcellularLocation>
        <location evidence="1 7">Endoplasmic reticulum membrane</location>
        <topology evidence="1 7">Multi-pass membrane protein</topology>
    </subcellularLocation>
</comment>
<evidence type="ECO:0000313" key="9">
    <source>
        <dbReference type="Proteomes" id="UP000242167"/>
    </source>
</evidence>
<dbReference type="Proteomes" id="UP000242167">
    <property type="component" value="Nucleomorph 1"/>
</dbReference>
<organism evidence="8 9">
    <name type="scientific">Guillardia theta</name>
    <name type="common">Cryptophyte</name>
    <name type="synonym">Cryptomonas phi</name>
    <dbReference type="NCBI Taxonomy" id="55529"/>
    <lineage>
        <taxon>Eukaryota</taxon>
        <taxon>Cryptophyceae</taxon>
        <taxon>Pyrenomonadales</taxon>
        <taxon>Geminigeraceae</taxon>
        <taxon>Guillardia</taxon>
    </lineage>
</organism>
<keyword evidence="4 7" id="KW-0256">Endoplasmic reticulum</keyword>
<gene>
    <name evidence="8" type="primary">orf201</name>
</gene>
<accession>Q98RZ0</accession>
<keyword evidence="6 7" id="KW-0472">Membrane</keyword>
<dbReference type="SUPFAM" id="SSF144091">
    <property type="entry name" value="Rhomboid-like"/>
    <property type="match status" value="1"/>
</dbReference>
<dbReference type="InterPro" id="IPR007599">
    <property type="entry name" value="DER1"/>
</dbReference>
<dbReference type="GeneID" id="857298"/>
<feature type="transmembrane region" description="Helical" evidence="7">
    <location>
        <begin position="12"/>
        <end position="33"/>
    </location>
</feature>
<keyword evidence="3 7" id="KW-0812">Transmembrane</keyword>
<dbReference type="GO" id="GO:0005789">
    <property type="term" value="C:endoplasmic reticulum membrane"/>
    <property type="evidence" value="ECO:0007669"/>
    <property type="project" value="UniProtKB-SubCell"/>
</dbReference>
<dbReference type="InterPro" id="IPR035952">
    <property type="entry name" value="Rhomboid-like_sf"/>
</dbReference>
<dbReference type="PANTHER" id="PTHR11009">
    <property type="entry name" value="DER1-LIKE PROTEIN, DERLIN"/>
    <property type="match status" value="1"/>
</dbReference>
<dbReference type="EMBL" id="AF165818">
    <property type="protein sequence ID" value="AAK39810.1"/>
    <property type="molecule type" value="Genomic_DNA"/>
</dbReference>
<evidence type="ECO:0000256" key="6">
    <source>
        <dbReference type="ARBA" id="ARBA00023136"/>
    </source>
</evidence>
<evidence type="ECO:0000256" key="7">
    <source>
        <dbReference type="RuleBase" id="RU363059"/>
    </source>
</evidence>
<evidence type="ECO:0000256" key="1">
    <source>
        <dbReference type="ARBA" id="ARBA00004477"/>
    </source>
</evidence>
<dbReference type="AlphaFoldDB" id="Q98RZ0"/>